<dbReference type="Pfam" id="PF12697">
    <property type="entry name" value="Abhydrolase_6"/>
    <property type="match status" value="1"/>
</dbReference>
<reference evidence="2 3" key="1">
    <citation type="journal article" date="2014" name="J. Biotechnol.">
        <title>Complete genome sequence of the actinobacterium Actinoplanes friuliensis HAG 010964, producer of the lipopeptide antibiotic friulimycin.</title>
        <authorList>
            <person name="Ruckert C."/>
            <person name="Szczepanowski R."/>
            <person name="Albersmeier A."/>
            <person name="Goesmann A."/>
            <person name="Fischer N."/>
            <person name="Steinkamper A."/>
            <person name="Puhler A."/>
            <person name="Biener R."/>
            <person name="Schwartz D."/>
            <person name="Kalinowski J."/>
        </authorList>
    </citation>
    <scope>NUCLEOTIDE SEQUENCE [LARGE SCALE GENOMIC DNA]</scope>
    <source>
        <strain evidence="2 3">DSM 7358</strain>
    </source>
</reference>
<accession>U5VX69</accession>
<dbReference type="Proteomes" id="UP000017746">
    <property type="component" value="Chromosome"/>
</dbReference>
<dbReference type="OrthoDB" id="3249793at2"/>
<dbReference type="PANTHER" id="PTHR43798">
    <property type="entry name" value="MONOACYLGLYCEROL LIPASE"/>
    <property type="match status" value="1"/>
</dbReference>
<evidence type="ECO:0000313" key="3">
    <source>
        <dbReference type="Proteomes" id="UP000017746"/>
    </source>
</evidence>
<dbReference type="PATRIC" id="fig|1246995.3.peg.3158"/>
<keyword evidence="3" id="KW-1185">Reference proteome</keyword>
<proteinExistence type="predicted"/>
<organism evidence="2 3">
    <name type="scientific">Actinoplanes friuliensis DSM 7358</name>
    <dbReference type="NCBI Taxonomy" id="1246995"/>
    <lineage>
        <taxon>Bacteria</taxon>
        <taxon>Bacillati</taxon>
        <taxon>Actinomycetota</taxon>
        <taxon>Actinomycetes</taxon>
        <taxon>Micromonosporales</taxon>
        <taxon>Micromonosporaceae</taxon>
        <taxon>Actinoplanes</taxon>
    </lineage>
</organism>
<dbReference type="Gene3D" id="3.40.50.1820">
    <property type="entry name" value="alpha/beta hydrolase"/>
    <property type="match status" value="1"/>
</dbReference>
<keyword evidence="2" id="KW-0378">Hydrolase</keyword>
<name>U5VX69_9ACTN</name>
<dbReference type="KEGG" id="afs:AFR_15550"/>
<evidence type="ECO:0000259" key="1">
    <source>
        <dbReference type="Pfam" id="PF12697"/>
    </source>
</evidence>
<dbReference type="PRINTS" id="PR00111">
    <property type="entry name" value="ABHYDROLASE"/>
</dbReference>
<dbReference type="SUPFAM" id="SSF53474">
    <property type="entry name" value="alpha/beta-Hydrolases"/>
    <property type="match status" value="1"/>
</dbReference>
<dbReference type="AlphaFoldDB" id="U5VX69"/>
<sequence length="253" mass="26990">METLDLDTATVVYTETGEGHPVLLLHGGGGPQTVAGFAELLAGERPARVITPTHPGFGGTARPDTLATIGDLARLYADLLDRLDLADVTVVGNSIGGWIAAELALLGTRRISGVVLVDAVGLEVPGHPVADFFGLTFPEIAERSYFEPAKFQIDPGALTPQQQTVMAGNRQTLSVYAGTMTDPSLRERLSGITVPVRVIWGDHDRIADTDYGRAYAEAIPGAEFVLLTETGHLPQLESPKRLLPAVWDFVKTP</sequence>
<dbReference type="EMBL" id="CP006272">
    <property type="protein sequence ID" value="AGZ41392.1"/>
    <property type="molecule type" value="Genomic_DNA"/>
</dbReference>
<dbReference type="GO" id="GO:0016787">
    <property type="term" value="F:hydrolase activity"/>
    <property type="evidence" value="ECO:0007669"/>
    <property type="project" value="UniProtKB-KW"/>
</dbReference>
<gene>
    <name evidence="2" type="ORF">AFR_15550</name>
</gene>
<protein>
    <submittedName>
        <fullName evidence="2">Alpha/beta hydrolase</fullName>
    </submittedName>
</protein>
<dbReference type="RefSeq" id="WP_023361451.1">
    <property type="nucleotide sequence ID" value="NC_022657.1"/>
</dbReference>
<dbReference type="HOGENOM" id="CLU_020336_13_2_11"/>
<dbReference type="GO" id="GO:0016020">
    <property type="term" value="C:membrane"/>
    <property type="evidence" value="ECO:0007669"/>
    <property type="project" value="TreeGrafter"/>
</dbReference>
<feature type="domain" description="AB hydrolase-1" evidence="1">
    <location>
        <begin position="22"/>
        <end position="243"/>
    </location>
</feature>
<dbReference type="PANTHER" id="PTHR43798:SF33">
    <property type="entry name" value="HYDROLASE, PUTATIVE (AFU_ORTHOLOGUE AFUA_2G14860)-RELATED"/>
    <property type="match status" value="1"/>
</dbReference>
<dbReference type="STRING" id="1246995.AFR_15550"/>
<dbReference type="InterPro" id="IPR000073">
    <property type="entry name" value="AB_hydrolase_1"/>
</dbReference>
<dbReference type="InterPro" id="IPR029058">
    <property type="entry name" value="AB_hydrolase_fold"/>
</dbReference>
<evidence type="ECO:0000313" key="2">
    <source>
        <dbReference type="EMBL" id="AGZ41392.1"/>
    </source>
</evidence>
<dbReference type="InterPro" id="IPR050266">
    <property type="entry name" value="AB_hydrolase_sf"/>
</dbReference>
<dbReference type="eggNOG" id="COG0596">
    <property type="taxonomic scope" value="Bacteria"/>
</dbReference>